<keyword evidence="5 8" id="KW-0804">Transcription</keyword>
<evidence type="ECO:0000256" key="8">
    <source>
        <dbReference type="RuleBase" id="RU364150"/>
    </source>
</evidence>
<keyword evidence="4 8" id="KW-0805">Transcription regulation</keyword>
<dbReference type="AlphaFoldDB" id="A0AA35IYD5"/>
<evidence type="ECO:0000256" key="5">
    <source>
        <dbReference type="ARBA" id="ARBA00023163"/>
    </source>
</evidence>
<dbReference type="PANTHER" id="PTHR13321">
    <property type="entry name" value="MEDIATOR OF RNA POLYMERASE II TRANSCRIPTION, SUBUNIT 18"/>
    <property type="match status" value="1"/>
</dbReference>
<evidence type="ECO:0000256" key="7">
    <source>
        <dbReference type="ARBA" id="ARBA00032012"/>
    </source>
</evidence>
<reference evidence="10" key="1">
    <citation type="submission" date="2022-10" db="EMBL/GenBank/DDBJ databases">
        <authorList>
            <person name="Byrne P K."/>
        </authorList>
    </citation>
    <scope>NUCLEOTIDE SEQUENCE</scope>
    <source>
        <strain evidence="10">IFO1815</strain>
    </source>
</reference>
<comment type="similarity">
    <text evidence="2 8">Belongs to the Mediator complex subunit 18 family.</text>
</comment>
<dbReference type="Gene3D" id="2.40.320.10">
    <property type="entry name" value="Hypothetical Protein Pfu-838710-001"/>
    <property type="match status" value="1"/>
</dbReference>
<sequence>MVQQLSLFGSIDDDGYDLLISTLTTISGNPPLLYNSLCTVWKPNSSYDVENVNFRNQLVEPNRIKLSKEVPFSYLIDEAMMDRPLNFKLLKSFTKDNISLDYAMTRNILHNRSPQMINVSNNNDEEKSGSEQPGNTVNDSGKNSDIRDVDMDASSVLSNESCSPWSLQISDIPAAGNNRSVSMQTIAETIILSSSGKDSSISSLMSGLGYVFEFQYLTIGVKFFMKHGLILELQKIWQIEEAENSQITSGGFLIKAYINVSRGTDIDRINYTETVLLNLKKELQGYIELSVPDRQSMDPRVAHGNIII</sequence>
<dbReference type="GO" id="GO:0070847">
    <property type="term" value="C:core mediator complex"/>
    <property type="evidence" value="ECO:0007669"/>
    <property type="project" value="TreeGrafter"/>
</dbReference>
<dbReference type="EMBL" id="OX365762">
    <property type="protein sequence ID" value="CAI4038798.1"/>
    <property type="molecule type" value="Genomic_DNA"/>
</dbReference>
<evidence type="ECO:0000256" key="3">
    <source>
        <dbReference type="ARBA" id="ARBA00019612"/>
    </source>
</evidence>
<evidence type="ECO:0000256" key="1">
    <source>
        <dbReference type="ARBA" id="ARBA00004123"/>
    </source>
</evidence>
<keyword evidence="8" id="KW-0010">Activator</keyword>
<feature type="region of interest" description="Disordered" evidence="9">
    <location>
        <begin position="113"/>
        <end position="145"/>
    </location>
</feature>
<gene>
    <name evidence="10" type="primary">SMKI06G1460</name>
    <name evidence="8" type="synonym">MED18</name>
    <name evidence="10" type="ORF">SMKI_06G1460</name>
</gene>
<accession>A0AA35IYD5</accession>
<feature type="compositionally biased region" description="Polar residues" evidence="9">
    <location>
        <begin position="113"/>
        <end position="122"/>
    </location>
</feature>
<evidence type="ECO:0000313" key="10">
    <source>
        <dbReference type="EMBL" id="CAI4038798.1"/>
    </source>
</evidence>
<dbReference type="GO" id="GO:0006369">
    <property type="term" value="P:termination of RNA polymerase II transcription"/>
    <property type="evidence" value="ECO:0007669"/>
    <property type="project" value="TreeGrafter"/>
</dbReference>
<organism evidence="10 11">
    <name type="scientific">Saccharomyces mikatae IFO 1815</name>
    <dbReference type="NCBI Taxonomy" id="226126"/>
    <lineage>
        <taxon>Eukaryota</taxon>
        <taxon>Fungi</taxon>
        <taxon>Dikarya</taxon>
        <taxon>Ascomycota</taxon>
        <taxon>Saccharomycotina</taxon>
        <taxon>Saccharomycetes</taxon>
        <taxon>Saccharomycetales</taxon>
        <taxon>Saccharomycetaceae</taxon>
        <taxon>Saccharomyces</taxon>
    </lineage>
</organism>
<dbReference type="GO" id="GO:0006357">
    <property type="term" value="P:regulation of transcription by RNA polymerase II"/>
    <property type="evidence" value="ECO:0007669"/>
    <property type="project" value="InterPro"/>
</dbReference>
<evidence type="ECO:0000313" key="11">
    <source>
        <dbReference type="Proteomes" id="UP001161438"/>
    </source>
</evidence>
<dbReference type="InterPro" id="IPR019095">
    <property type="entry name" value="Mediator_Med18"/>
</dbReference>
<evidence type="ECO:0000256" key="6">
    <source>
        <dbReference type="ARBA" id="ARBA00023242"/>
    </source>
</evidence>
<dbReference type="GeneID" id="80918009"/>
<dbReference type="GO" id="GO:0016592">
    <property type="term" value="C:mediator complex"/>
    <property type="evidence" value="ECO:0007669"/>
    <property type="project" value="InterPro"/>
</dbReference>
<dbReference type="Pfam" id="PF09637">
    <property type="entry name" value="Med18"/>
    <property type="match status" value="2"/>
</dbReference>
<dbReference type="Proteomes" id="UP001161438">
    <property type="component" value="Chromosome 6"/>
</dbReference>
<comment type="subunit">
    <text evidence="8">Component of the Mediator complex.</text>
</comment>
<feature type="compositionally biased region" description="Polar residues" evidence="9">
    <location>
        <begin position="130"/>
        <end position="141"/>
    </location>
</feature>
<comment type="subcellular location">
    <subcellularLocation>
        <location evidence="1 8">Nucleus</location>
    </subcellularLocation>
</comment>
<evidence type="ECO:0000256" key="9">
    <source>
        <dbReference type="SAM" id="MobiDB-lite"/>
    </source>
</evidence>
<keyword evidence="6 8" id="KW-0539">Nucleus</keyword>
<name>A0AA35IYD5_SACMI</name>
<dbReference type="RefSeq" id="XP_056081913.1">
    <property type="nucleotide sequence ID" value="XM_056222198.1"/>
</dbReference>
<protein>
    <recommendedName>
        <fullName evidence="3 8">Mediator of RNA polymerase II transcription subunit 18</fullName>
    </recommendedName>
    <alternativeName>
        <fullName evidence="7 8">Mediator complex subunit 18</fullName>
    </alternativeName>
</protein>
<proteinExistence type="inferred from homology"/>
<evidence type="ECO:0000256" key="4">
    <source>
        <dbReference type="ARBA" id="ARBA00023015"/>
    </source>
</evidence>
<dbReference type="GO" id="GO:0003712">
    <property type="term" value="F:transcription coregulator activity"/>
    <property type="evidence" value="ECO:0007669"/>
    <property type="project" value="InterPro"/>
</dbReference>
<evidence type="ECO:0000256" key="2">
    <source>
        <dbReference type="ARBA" id="ARBA00009814"/>
    </source>
</evidence>
<keyword evidence="11" id="KW-1185">Reference proteome</keyword>
<comment type="function">
    <text evidence="8">Component of the Mediator complex, a coactivator involved in the regulated transcription of nearly all RNA polymerase II-dependent genes. Mediator functions as a bridge to convey information from gene-specific regulatory proteins to the basal RNA polymerase II transcription machinery. Mediator is recruited to promoters by direct interactions with regulatory proteins and serves as a scaffold for the assembly of a functional preinitiation complex with RNA polymerase II and the general transcription factors.</text>
</comment>
<dbReference type="PANTHER" id="PTHR13321:SF2">
    <property type="entry name" value="MEDIATOR OF RNA POLYMERASE II TRANSCRIPTION SUBUNIT 18"/>
    <property type="match status" value="1"/>
</dbReference>